<accession>A0A1E3KZS5</accession>
<keyword evidence="2" id="KW-1185">Reference proteome</keyword>
<reference evidence="1 2" key="1">
    <citation type="submission" date="2016-08" db="EMBL/GenBank/DDBJ databases">
        <title>Genome sequencing of Paenibacillus sp. TI45-13ar, isolated from Korean traditional nuruk.</title>
        <authorList>
            <person name="Kim S.-J."/>
        </authorList>
    </citation>
    <scope>NUCLEOTIDE SEQUENCE [LARGE SCALE GENOMIC DNA]</scope>
    <source>
        <strain evidence="1 2">TI45-13ar</strain>
    </source>
</reference>
<comment type="caution">
    <text evidence="1">The sequence shown here is derived from an EMBL/GenBank/DDBJ whole genome shotgun (WGS) entry which is preliminary data.</text>
</comment>
<dbReference type="Pfam" id="PF13704">
    <property type="entry name" value="Glyco_tranf_2_4"/>
    <property type="match status" value="1"/>
</dbReference>
<dbReference type="EMBL" id="MDER01000071">
    <property type="protein sequence ID" value="ODP26861.1"/>
    <property type="molecule type" value="Genomic_DNA"/>
</dbReference>
<sequence>MIRIRNEELIIQDTLDHLSQHCDAIICFDDASVDKTIEIISNHEKVVGIIRNFVWESDSEDRLNSETNHRKLLVEFSKNFKPEWLFYADADERFVGDIRGFLLSDKALDIDILRISLFDAYLTPFDSSPFKKGEELLNFRKKFGPERRDIAMIWKSNNPYIKYIGKDSREPNFPENLHIVTKFLCQHYGKSLSIQHWEETCNYYINHFPYEPYGKKWFERKGKAIHLMSDFDNPLYYWDEELFENAIKIHPL</sequence>
<dbReference type="AlphaFoldDB" id="A0A1E3KZS5"/>
<evidence type="ECO:0000313" key="1">
    <source>
        <dbReference type="EMBL" id="ODP26861.1"/>
    </source>
</evidence>
<gene>
    <name evidence="1" type="ORF">PTI45_03784</name>
</gene>
<name>A0A1E3KZS5_9BACL</name>
<evidence type="ECO:0008006" key="3">
    <source>
        <dbReference type="Google" id="ProtNLM"/>
    </source>
</evidence>
<evidence type="ECO:0000313" key="2">
    <source>
        <dbReference type="Proteomes" id="UP000094578"/>
    </source>
</evidence>
<protein>
    <recommendedName>
        <fullName evidence="3">Glycosyltransferase 2-like domain-containing protein</fullName>
    </recommendedName>
</protein>
<dbReference type="Proteomes" id="UP000094578">
    <property type="component" value="Unassembled WGS sequence"/>
</dbReference>
<proteinExistence type="predicted"/>
<organism evidence="1 2">
    <name type="scientific">Paenibacillus nuruki</name>
    <dbReference type="NCBI Taxonomy" id="1886670"/>
    <lineage>
        <taxon>Bacteria</taxon>
        <taxon>Bacillati</taxon>
        <taxon>Bacillota</taxon>
        <taxon>Bacilli</taxon>
        <taxon>Bacillales</taxon>
        <taxon>Paenibacillaceae</taxon>
        <taxon>Paenibacillus</taxon>
    </lineage>
</organism>
<dbReference type="STRING" id="1886670.PTI45_03784"/>